<sequence>MRRFRIKAIVLALFAGLFGFVFYERYWIWRDCIAASQSSCVTPDGSNVTEGGMVWGVIALGFLAAALIAQFGRR</sequence>
<evidence type="ECO:0000256" key="1">
    <source>
        <dbReference type="SAM" id="Phobius"/>
    </source>
</evidence>
<name>A0A4S8PA00_9HYPH</name>
<keyword evidence="1" id="KW-0812">Transmembrane</keyword>
<gene>
    <name evidence="2" type="ORF">FAA97_00070</name>
</gene>
<comment type="caution">
    <text evidence="2">The sequence shown here is derived from an EMBL/GenBank/DDBJ whole genome shotgun (WGS) entry which is preliminary data.</text>
</comment>
<keyword evidence="3" id="KW-1185">Reference proteome</keyword>
<evidence type="ECO:0000313" key="3">
    <source>
        <dbReference type="Proteomes" id="UP000308828"/>
    </source>
</evidence>
<proteinExistence type="predicted"/>
<keyword evidence="1" id="KW-1133">Transmembrane helix</keyword>
<reference evidence="2 3" key="1">
    <citation type="submission" date="2019-04" db="EMBL/GenBank/DDBJ databases">
        <title>Genome sequence of strain shin9-1.</title>
        <authorList>
            <person name="Gao J."/>
            <person name="Sun J."/>
        </authorList>
    </citation>
    <scope>NUCLEOTIDE SEQUENCE [LARGE SCALE GENOMIC DNA]</scope>
    <source>
        <strain evidence="3">shin9-1</strain>
    </source>
</reference>
<evidence type="ECO:0000313" key="2">
    <source>
        <dbReference type="EMBL" id="THV24649.1"/>
    </source>
</evidence>
<keyword evidence="1" id="KW-0472">Membrane</keyword>
<dbReference type="Proteomes" id="UP000308828">
    <property type="component" value="Unassembled WGS sequence"/>
</dbReference>
<dbReference type="OrthoDB" id="7872096at2"/>
<organism evidence="2 3">
    <name type="scientific">Peteryoungia ipomoeae</name>
    <dbReference type="NCBI Taxonomy" id="1210932"/>
    <lineage>
        <taxon>Bacteria</taxon>
        <taxon>Pseudomonadati</taxon>
        <taxon>Pseudomonadota</taxon>
        <taxon>Alphaproteobacteria</taxon>
        <taxon>Hyphomicrobiales</taxon>
        <taxon>Rhizobiaceae</taxon>
        <taxon>Peteryoungia</taxon>
    </lineage>
</organism>
<protein>
    <submittedName>
        <fullName evidence="2">Uncharacterized protein</fullName>
    </submittedName>
</protein>
<dbReference type="EMBL" id="STGV01000001">
    <property type="protein sequence ID" value="THV24649.1"/>
    <property type="molecule type" value="Genomic_DNA"/>
</dbReference>
<feature type="transmembrane region" description="Helical" evidence="1">
    <location>
        <begin position="52"/>
        <end position="72"/>
    </location>
</feature>
<dbReference type="AlphaFoldDB" id="A0A4S8PA00"/>
<dbReference type="RefSeq" id="WP_136596498.1">
    <property type="nucleotide sequence ID" value="NZ_STGV01000001.1"/>
</dbReference>
<accession>A0A4S8PA00</accession>